<dbReference type="Gene3D" id="3.40.50.2300">
    <property type="match status" value="1"/>
</dbReference>
<feature type="modified residue" description="4-aspartylphosphate" evidence="2">
    <location>
        <position position="64"/>
    </location>
</feature>
<dbReference type="EMBL" id="JBHTJG010000004">
    <property type="protein sequence ID" value="MFD0946704.1"/>
    <property type="molecule type" value="Genomic_DNA"/>
</dbReference>
<accession>A0ABW3HBM9</accession>
<protein>
    <submittedName>
        <fullName evidence="4">Response regulator</fullName>
    </submittedName>
</protein>
<dbReference type="PROSITE" id="PS50110">
    <property type="entry name" value="RESPONSE_REGULATORY"/>
    <property type="match status" value="1"/>
</dbReference>
<gene>
    <name evidence="4" type="ORF">ACFQ1E_10170</name>
</gene>
<dbReference type="SUPFAM" id="SSF52172">
    <property type="entry name" value="CheY-like"/>
    <property type="match status" value="1"/>
</dbReference>
<dbReference type="PANTHER" id="PTHR44591">
    <property type="entry name" value="STRESS RESPONSE REGULATOR PROTEIN 1"/>
    <property type="match status" value="1"/>
</dbReference>
<dbReference type="InterPro" id="IPR001789">
    <property type="entry name" value="Sig_transdc_resp-reg_receiver"/>
</dbReference>
<dbReference type="Pfam" id="PF00072">
    <property type="entry name" value="Response_reg"/>
    <property type="match status" value="1"/>
</dbReference>
<comment type="caution">
    <text evidence="4">The sequence shown here is derived from an EMBL/GenBank/DDBJ whole genome shotgun (WGS) entry which is preliminary data.</text>
</comment>
<sequence>MDATTPLAARQARPRILLVEDDDGVRRSLHLLLHGSGYEVRSYAAAGPLLADPTANNAWGLIADYLLPDCDGLDVLRALQDGGWAGKSVLITGHLSPELRKAATDAGFGAILEKPLRRHDLMGALS</sequence>
<feature type="domain" description="Response regulatory" evidence="3">
    <location>
        <begin position="15"/>
        <end position="126"/>
    </location>
</feature>
<dbReference type="InterPro" id="IPR011006">
    <property type="entry name" value="CheY-like_superfamily"/>
</dbReference>
<proteinExistence type="predicted"/>
<dbReference type="PANTHER" id="PTHR44591:SF3">
    <property type="entry name" value="RESPONSE REGULATORY DOMAIN-CONTAINING PROTEIN"/>
    <property type="match status" value="1"/>
</dbReference>
<reference evidence="5" key="1">
    <citation type="journal article" date="2019" name="Int. J. Syst. Evol. Microbiol.">
        <title>The Global Catalogue of Microorganisms (GCM) 10K type strain sequencing project: providing services to taxonomists for standard genome sequencing and annotation.</title>
        <authorList>
            <consortium name="The Broad Institute Genomics Platform"/>
            <consortium name="The Broad Institute Genome Sequencing Center for Infectious Disease"/>
            <person name="Wu L."/>
            <person name="Ma J."/>
        </authorList>
    </citation>
    <scope>NUCLEOTIDE SEQUENCE [LARGE SCALE GENOMIC DNA]</scope>
    <source>
        <strain evidence="5">CCUG 62982</strain>
    </source>
</reference>
<keyword evidence="1 2" id="KW-0597">Phosphoprotein</keyword>
<keyword evidence="5" id="KW-1185">Reference proteome</keyword>
<evidence type="ECO:0000313" key="4">
    <source>
        <dbReference type="EMBL" id="MFD0946704.1"/>
    </source>
</evidence>
<evidence type="ECO:0000313" key="5">
    <source>
        <dbReference type="Proteomes" id="UP001596977"/>
    </source>
</evidence>
<dbReference type="InterPro" id="IPR050595">
    <property type="entry name" value="Bact_response_regulator"/>
</dbReference>
<evidence type="ECO:0000259" key="3">
    <source>
        <dbReference type="PROSITE" id="PS50110"/>
    </source>
</evidence>
<dbReference type="SMART" id="SM00448">
    <property type="entry name" value="REC"/>
    <property type="match status" value="1"/>
</dbReference>
<evidence type="ECO:0000256" key="1">
    <source>
        <dbReference type="ARBA" id="ARBA00022553"/>
    </source>
</evidence>
<organism evidence="4 5">
    <name type="scientific">Sphingomonas canadensis</name>
    <dbReference type="NCBI Taxonomy" id="1219257"/>
    <lineage>
        <taxon>Bacteria</taxon>
        <taxon>Pseudomonadati</taxon>
        <taxon>Pseudomonadota</taxon>
        <taxon>Alphaproteobacteria</taxon>
        <taxon>Sphingomonadales</taxon>
        <taxon>Sphingomonadaceae</taxon>
        <taxon>Sphingomonas</taxon>
    </lineage>
</organism>
<dbReference type="RefSeq" id="WP_264944213.1">
    <property type="nucleotide sequence ID" value="NZ_JAPDRA010000004.1"/>
</dbReference>
<evidence type="ECO:0000256" key="2">
    <source>
        <dbReference type="PROSITE-ProRule" id="PRU00169"/>
    </source>
</evidence>
<dbReference type="Proteomes" id="UP001596977">
    <property type="component" value="Unassembled WGS sequence"/>
</dbReference>
<name>A0ABW3HBM9_9SPHN</name>